<proteinExistence type="predicted"/>
<reference evidence="2" key="1">
    <citation type="submission" date="2017-07" db="EMBL/GenBank/DDBJ databases">
        <title>Taro Niue Genome Assembly and Annotation.</title>
        <authorList>
            <person name="Atibalentja N."/>
            <person name="Keating K."/>
            <person name="Fields C.J."/>
        </authorList>
    </citation>
    <scope>NUCLEOTIDE SEQUENCE</scope>
    <source>
        <strain evidence="2">Niue_2</strain>
        <tissue evidence="2">Leaf</tissue>
    </source>
</reference>
<feature type="region of interest" description="Disordered" evidence="1">
    <location>
        <begin position="1"/>
        <end position="25"/>
    </location>
</feature>
<dbReference type="EMBL" id="NMUH01000722">
    <property type="protein sequence ID" value="MQL83842.1"/>
    <property type="molecule type" value="Genomic_DNA"/>
</dbReference>
<evidence type="ECO:0000313" key="2">
    <source>
        <dbReference type="EMBL" id="MQL83842.1"/>
    </source>
</evidence>
<keyword evidence="3" id="KW-1185">Reference proteome</keyword>
<name>A0A843UDK8_COLES</name>
<sequence>MEWSLLTSGMGRRRLSPSRSGHDGEVRRDLNRCAVFKQGGQTELSQALLDQGRSCCSYVGRFGVSTEFSSRSRREDVARSGGNAAPCVDYVFFMKATDPAIAARSRQADPSRQGFLSRHIVASRSEVGHGLWRDHSRGF</sequence>
<evidence type="ECO:0000313" key="3">
    <source>
        <dbReference type="Proteomes" id="UP000652761"/>
    </source>
</evidence>
<dbReference type="AlphaFoldDB" id="A0A843UDK8"/>
<protein>
    <submittedName>
        <fullName evidence="2">Uncharacterized protein</fullName>
    </submittedName>
</protein>
<gene>
    <name evidence="2" type="ORF">Taro_016344</name>
</gene>
<evidence type="ECO:0000256" key="1">
    <source>
        <dbReference type="SAM" id="MobiDB-lite"/>
    </source>
</evidence>
<dbReference type="Proteomes" id="UP000652761">
    <property type="component" value="Unassembled WGS sequence"/>
</dbReference>
<accession>A0A843UDK8</accession>
<comment type="caution">
    <text evidence="2">The sequence shown here is derived from an EMBL/GenBank/DDBJ whole genome shotgun (WGS) entry which is preliminary data.</text>
</comment>
<organism evidence="2 3">
    <name type="scientific">Colocasia esculenta</name>
    <name type="common">Wild taro</name>
    <name type="synonym">Arum esculentum</name>
    <dbReference type="NCBI Taxonomy" id="4460"/>
    <lineage>
        <taxon>Eukaryota</taxon>
        <taxon>Viridiplantae</taxon>
        <taxon>Streptophyta</taxon>
        <taxon>Embryophyta</taxon>
        <taxon>Tracheophyta</taxon>
        <taxon>Spermatophyta</taxon>
        <taxon>Magnoliopsida</taxon>
        <taxon>Liliopsida</taxon>
        <taxon>Araceae</taxon>
        <taxon>Aroideae</taxon>
        <taxon>Colocasieae</taxon>
        <taxon>Colocasia</taxon>
    </lineage>
</organism>